<protein>
    <recommendedName>
        <fullName evidence="1">Calcineurin-like phosphoesterase domain-containing protein</fullName>
    </recommendedName>
</protein>
<name>A0A6C0GE72_9BACT</name>
<gene>
    <name evidence="2" type="ORF">GXP67_05760</name>
</gene>
<dbReference type="InterPro" id="IPR004843">
    <property type="entry name" value="Calcineurin-like_PHP"/>
</dbReference>
<organism evidence="2 3">
    <name type="scientific">Rhodocytophaga rosea</name>
    <dbReference type="NCBI Taxonomy" id="2704465"/>
    <lineage>
        <taxon>Bacteria</taxon>
        <taxon>Pseudomonadati</taxon>
        <taxon>Bacteroidota</taxon>
        <taxon>Cytophagia</taxon>
        <taxon>Cytophagales</taxon>
        <taxon>Rhodocytophagaceae</taxon>
        <taxon>Rhodocytophaga</taxon>
    </lineage>
</organism>
<proteinExistence type="predicted"/>
<dbReference type="GO" id="GO:0016787">
    <property type="term" value="F:hydrolase activity"/>
    <property type="evidence" value="ECO:0007669"/>
    <property type="project" value="InterPro"/>
</dbReference>
<evidence type="ECO:0000313" key="2">
    <source>
        <dbReference type="EMBL" id="QHT66207.1"/>
    </source>
</evidence>
<dbReference type="InterPro" id="IPR029052">
    <property type="entry name" value="Metallo-depent_PP-like"/>
</dbReference>
<dbReference type="KEGG" id="rhoz:GXP67_05760"/>
<feature type="domain" description="Calcineurin-like phosphoesterase" evidence="1">
    <location>
        <begin position="29"/>
        <end position="172"/>
    </location>
</feature>
<keyword evidence="3" id="KW-1185">Reference proteome</keyword>
<dbReference type="PANTHER" id="PTHR31302:SF0">
    <property type="entry name" value="TRANSMEMBRANE PROTEIN WITH METALLOPHOSPHOESTERASE DOMAIN"/>
    <property type="match status" value="1"/>
</dbReference>
<dbReference type="PANTHER" id="PTHR31302">
    <property type="entry name" value="TRANSMEMBRANE PROTEIN WITH METALLOPHOSPHOESTERASE DOMAIN-RELATED"/>
    <property type="match status" value="1"/>
</dbReference>
<evidence type="ECO:0000259" key="1">
    <source>
        <dbReference type="Pfam" id="PF00149"/>
    </source>
</evidence>
<evidence type="ECO:0000313" key="3">
    <source>
        <dbReference type="Proteomes" id="UP000480178"/>
    </source>
</evidence>
<dbReference type="Proteomes" id="UP000480178">
    <property type="component" value="Chromosome"/>
</dbReference>
<sequence>MKLELGYKSSIEVRHEHYRCKVEEAFSMLYISDFHFTAYSGDMVQRLVEKIEELNPDILLLGGDYYDSSTGFYHLCKFMKAISHRRNVFAIAGNHDYFFGIAKTKEVIRENNAYWLEEDSFSLQVNNTIIHIDGNKPQRAKRADINILCLHKPIDLEGYYDHYNVVFAGHLHGSQVVLWQTSKGLYPGRLFYKWNMLKKSVGDCLYLISKGIGDTLPIRYNCKKDIILVNVSS</sequence>
<dbReference type="EMBL" id="CP048222">
    <property type="protein sequence ID" value="QHT66207.1"/>
    <property type="molecule type" value="Genomic_DNA"/>
</dbReference>
<dbReference type="Gene3D" id="3.60.21.10">
    <property type="match status" value="1"/>
</dbReference>
<accession>A0A6C0GE72</accession>
<dbReference type="SUPFAM" id="SSF56300">
    <property type="entry name" value="Metallo-dependent phosphatases"/>
    <property type="match status" value="1"/>
</dbReference>
<dbReference type="InterPro" id="IPR051158">
    <property type="entry name" value="Metallophosphoesterase_sf"/>
</dbReference>
<reference evidence="2 3" key="1">
    <citation type="submission" date="2020-01" db="EMBL/GenBank/DDBJ databases">
        <authorList>
            <person name="Kim M.K."/>
        </authorList>
    </citation>
    <scope>NUCLEOTIDE SEQUENCE [LARGE SCALE GENOMIC DNA]</scope>
    <source>
        <strain evidence="2 3">172606-1</strain>
    </source>
</reference>
<dbReference type="AlphaFoldDB" id="A0A6C0GE72"/>
<dbReference type="RefSeq" id="WP_162442275.1">
    <property type="nucleotide sequence ID" value="NZ_CP048222.1"/>
</dbReference>
<dbReference type="Pfam" id="PF00149">
    <property type="entry name" value="Metallophos"/>
    <property type="match status" value="1"/>
</dbReference>